<keyword evidence="3" id="KW-1185">Reference proteome</keyword>
<protein>
    <submittedName>
        <fullName evidence="2">Uncharacterized protein</fullName>
    </submittedName>
</protein>
<dbReference type="Proteomes" id="UP000654918">
    <property type="component" value="Unassembled WGS sequence"/>
</dbReference>
<evidence type="ECO:0000256" key="1">
    <source>
        <dbReference type="SAM" id="MobiDB-lite"/>
    </source>
</evidence>
<organism evidence="2 3">
    <name type="scientific">Colletotrichum plurivorum</name>
    <dbReference type="NCBI Taxonomy" id="2175906"/>
    <lineage>
        <taxon>Eukaryota</taxon>
        <taxon>Fungi</taxon>
        <taxon>Dikarya</taxon>
        <taxon>Ascomycota</taxon>
        <taxon>Pezizomycotina</taxon>
        <taxon>Sordariomycetes</taxon>
        <taxon>Hypocreomycetidae</taxon>
        <taxon>Glomerellales</taxon>
        <taxon>Glomerellaceae</taxon>
        <taxon>Colletotrichum</taxon>
        <taxon>Colletotrichum orchidearum species complex</taxon>
    </lineage>
</organism>
<proteinExistence type="predicted"/>
<evidence type="ECO:0000313" key="3">
    <source>
        <dbReference type="Proteomes" id="UP000654918"/>
    </source>
</evidence>
<feature type="region of interest" description="Disordered" evidence="1">
    <location>
        <begin position="177"/>
        <end position="201"/>
    </location>
</feature>
<name>A0A8H6N1B5_9PEZI</name>
<gene>
    <name evidence="2" type="ORF">CPLU01_13795</name>
</gene>
<dbReference type="AlphaFoldDB" id="A0A8H6N1B5"/>
<reference evidence="2" key="1">
    <citation type="journal article" date="2020" name="Phytopathology">
        <title>Genome Sequence Resources of Colletotrichum truncatum, C. plurivorum, C. musicola, and C. sojae: Four Species Pathogenic to Soybean (Glycine max).</title>
        <authorList>
            <person name="Rogerio F."/>
            <person name="Boufleur T.R."/>
            <person name="Ciampi-Guillardi M."/>
            <person name="Sukno S.A."/>
            <person name="Thon M.R."/>
            <person name="Massola Junior N.S."/>
            <person name="Baroncelli R."/>
        </authorList>
    </citation>
    <scope>NUCLEOTIDE SEQUENCE</scope>
    <source>
        <strain evidence="2">LFN00145</strain>
    </source>
</reference>
<dbReference type="EMBL" id="WIGO01000332">
    <property type="protein sequence ID" value="KAF6816709.1"/>
    <property type="molecule type" value="Genomic_DNA"/>
</dbReference>
<sequence>MRHSGARRSSGTAADGDGHFLRVLSPFFIRPSGSSKFGSGLIFRGANGGCDPWMDLSEGHLRGVVLCSAQWKNTNILAPPPAKIAGWTGLRPNIVTTVPEVDMEGRAGCDRNRAAQGKPPRPQPGTASRLFHVASPRIPPATALLLTLLHSTRTESFALHRMLCARIRRIRRALQSDRWRPAAANGQQTASVPSRPEAGDR</sequence>
<comment type="caution">
    <text evidence="2">The sequence shown here is derived from an EMBL/GenBank/DDBJ whole genome shotgun (WGS) entry which is preliminary data.</text>
</comment>
<accession>A0A8H6N1B5</accession>
<evidence type="ECO:0000313" key="2">
    <source>
        <dbReference type="EMBL" id="KAF6816709.1"/>
    </source>
</evidence>